<dbReference type="InterPro" id="IPR003488">
    <property type="entry name" value="DprA"/>
</dbReference>
<sequence>MSQDLNYLIALNEFPKFGPKSLARLMGYFASAPCAWEATAPDLKLAGIHDNVINEFLEARKAINPDALMQQITDNQISVLTLTDDSYPSLLKQIYDPPYLLFIRGTLPNLDNHRSLSIVGSRKASDYGIRVAKDLTQEIAKQGIVTVSGLAFGIDEIAHRATIDVSGITIAVLGFGILNPPSAREQEVQKLIVENNGAVISEFPILMHGAKQNFPIRNRIISGISNGTLVIEAAEKSGSLITAQSALEQNREVFAVPGSITSPTSAGTNILLKNGAHMVTCAQDILNVFDMGSCTPAQVEIKQKPIGLTPEETAILETLSKTPIHIDEITRQTKLAAHQISATLSVLELKGLVQDTGGQYYTYA</sequence>
<dbReference type="InterPro" id="IPR036388">
    <property type="entry name" value="WH-like_DNA-bd_sf"/>
</dbReference>
<reference evidence="4 5" key="1">
    <citation type="journal article" date="2015" name="Nature">
        <title>rRNA introns, odd ribosomes, and small enigmatic genomes across a large radiation of phyla.</title>
        <authorList>
            <person name="Brown C.T."/>
            <person name="Hug L.A."/>
            <person name="Thomas B.C."/>
            <person name="Sharon I."/>
            <person name="Castelle C.J."/>
            <person name="Singh A."/>
            <person name="Wilkins M.J."/>
            <person name="Williams K.H."/>
            <person name="Banfield J.F."/>
        </authorList>
    </citation>
    <scope>NUCLEOTIDE SEQUENCE [LARGE SCALE GENOMIC DNA]</scope>
</reference>
<evidence type="ECO:0000259" key="2">
    <source>
        <dbReference type="Pfam" id="PF02481"/>
    </source>
</evidence>
<dbReference type="SUPFAM" id="SSF46785">
    <property type="entry name" value="Winged helix' DNA-binding domain"/>
    <property type="match status" value="1"/>
</dbReference>
<dbReference type="PANTHER" id="PTHR43022">
    <property type="entry name" value="PROTEIN SMF"/>
    <property type="match status" value="1"/>
</dbReference>
<protein>
    <submittedName>
        <fullName evidence="4">Protecting protein DprA protein</fullName>
    </submittedName>
</protein>
<dbReference type="InterPro" id="IPR036390">
    <property type="entry name" value="WH_DNA-bd_sf"/>
</dbReference>
<dbReference type="EMBL" id="LCAW01000007">
    <property type="protein sequence ID" value="KKR99313.1"/>
    <property type="molecule type" value="Genomic_DNA"/>
</dbReference>
<comment type="similarity">
    <text evidence="1">Belongs to the DprA/Smf family.</text>
</comment>
<evidence type="ECO:0000259" key="3">
    <source>
        <dbReference type="Pfam" id="PF17782"/>
    </source>
</evidence>
<proteinExistence type="inferred from homology"/>
<feature type="domain" description="Smf/DprA SLOG" evidence="2">
    <location>
        <begin position="79"/>
        <end position="289"/>
    </location>
</feature>
<dbReference type="GO" id="GO:0009294">
    <property type="term" value="P:DNA-mediated transformation"/>
    <property type="evidence" value="ECO:0007669"/>
    <property type="project" value="InterPro"/>
</dbReference>
<dbReference type="Gene3D" id="3.40.50.450">
    <property type="match status" value="1"/>
</dbReference>
<comment type="caution">
    <text evidence="4">The sequence shown here is derived from an EMBL/GenBank/DDBJ whole genome shotgun (WGS) entry which is preliminary data.</text>
</comment>
<dbReference type="InterPro" id="IPR057666">
    <property type="entry name" value="DrpA_SLOG"/>
</dbReference>
<feature type="domain" description="DprA winged helix" evidence="3">
    <location>
        <begin position="303"/>
        <end position="358"/>
    </location>
</feature>
<dbReference type="InterPro" id="IPR041614">
    <property type="entry name" value="DprA_WH"/>
</dbReference>
<dbReference type="Pfam" id="PF17782">
    <property type="entry name" value="WHD_DprA"/>
    <property type="match status" value="1"/>
</dbReference>
<gene>
    <name evidence="4" type="ORF">UU50_C0007G0001</name>
</gene>
<evidence type="ECO:0000256" key="1">
    <source>
        <dbReference type="ARBA" id="ARBA00006525"/>
    </source>
</evidence>
<dbReference type="AlphaFoldDB" id="A0A0G0VEN1"/>
<dbReference type="Pfam" id="PF02481">
    <property type="entry name" value="DNA_processg_A"/>
    <property type="match status" value="1"/>
</dbReference>
<dbReference type="PANTHER" id="PTHR43022:SF1">
    <property type="entry name" value="PROTEIN SMF"/>
    <property type="match status" value="1"/>
</dbReference>
<evidence type="ECO:0000313" key="5">
    <source>
        <dbReference type="Proteomes" id="UP000033930"/>
    </source>
</evidence>
<dbReference type="Proteomes" id="UP000033930">
    <property type="component" value="Unassembled WGS sequence"/>
</dbReference>
<dbReference type="PATRIC" id="fig|1618983.3.peg.346"/>
<accession>A0A0G0VEN1</accession>
<name>A0A0G0VEN1_9BACT</name>
<organism evidence="4 5">
    <name type="scientific">Candidatus Uhrbacteria bacterium GW2011_GWC1_41_20</name>
    <dbReference type="NCBI Taxonomy" id="1618983"/>
    <lineage>
        <taxon>Bacteria</taxon>
        <taxon>Candidatus Uhriibacteriota</taxon>
    </lineage>
</organism>
<dbReference type="NCBIfam" id="TIGR00732">
    <property type="entry name" value="dprA"/>
    <property type="match status" value="1"/>
</dbReference>
<evidence type="ECO:0000313" key="4">
    <source>
        <dbReference type="EMBL" id="KKR99313.1"/>
    </source>
</evidence>
<dbReference type="SUPFAM" id="SSF102405">
    <property type="entry name" value="MCP/YpsA-like"/>
    <property type="match status" value="1"/>
</dbReference>
<dbReference type="Gene3D" id="1.10.10.10">
    <property type="entry name" value="Winged helix-like DNA-binding domain superfamily/Winged helix DNA-binding domain"/>
    <property type="match status" value="1"/>
</dbReference>